<dbReference type="EMBL" id="JAAVJL010000001">
    <property type="protein sequence ID" value="NMF59603.1"/>
    <property type="molecule type" value="Genomic_DNA"/>
</dbReference>
<proteinExistence type="predicted"/>
<dbReference type="Proteomes" id="UP000738376">
    <property type="component" value="Unassembled WGS sequence"/>
</dbReference>
<evidence type="ECO:0000313" key="1">
    <source>
        <dbReference type="EMBL" id="NMF59603.1"/>
    </source>
</evidence>
<reference evidence="1 2" key="1">
    <citation type="submission" date="2020-03" db="EMBL/GenBank/DDBJ databases">
        <title>Draft Genome Sequence of 2-Methylisoborneol Producing Pseudanabaena yagii Strain GIHE-NHR1 Isolated from North Han River in South Korea.</title>
        <authorList>
            <person name="Jeong J."/>
        </authorList>
    </citation>
    <scope>NUCLEOTIDE SEQUENCE [LARGE SCALE GENOMIC DNA]</scope>
    <source>
        <strain evidence="1 2">GIHE-NHR1</strain>
    </source>
</reference>
<keyword evidence="2" id="KW-1185">Reference proteome</keyword>
<name>A0ABX1LTW3_9CYAN</name>
<accession>A0ABX1LTW3</accession>
<dbReference type="RefSeq" id="WP_169364636.1">
    <property type="nucleotide sequence ID" value="NZ_JAAVJL010000001.1"/>
</dbReference>
<dbReference type="Pfam" id="PF03400">
    <property type="entry name" value="DDE_Tnp_IS1"/>
    <property type="match status" value="1"/>
</dbReference>
<gene>
    <name evidence="1" type="ORF">HC246_16655</name>
</gene>
<dbReference type="InterPro" id="IPR005063">
    <property type="entry name" value="Transposase_27"/>
</dbReference>
<sequence>MDHASGVVLAYVLAPHQDQALVKLVNLLKPFGIKRFFTDAWGAYERILDPDTHLIGKKNTQKIERKHLTLRNRIIAFSQKDDLLF</sequence>
<comment type="caution">
    <text evidence="1">The sequence shown here is derived from an EMBL/GenBank/DDBJ whole genome shotgun (WGS) entry which is preliminary data.</text>
</comment>
<organism evidence="1 2">
    <name type="scientific">Pseudanabaena yagii GIHE-NHR1</name>
    <dbReference type="NCBI Taxonomy" id="2722753"/>
    <lineage>
        <taxon>Bacteria</taxon>
        <taxon>Bacillati</taxon>
        <taxon>Cyanobacteriota</taxon>
        <taxon>Cyanophyceae</taxon>
        <taxon>Pseudanabaenales</taxon>
        <taxon>Pseudanabaenaceae</taxon>
        <taxon>Pseudanabaena</taxon>
        <taxon>Pseudanabaena yagii</taxon>
    </lineage>
</organism>
<evidence type="ECO:0008006" key="3">
    <source>
        <dbReference type="Google" id="ProtNLM"/>
    </source>
</evidence>
<protein>
    <recommendedName>
        <fullName evidence="3">Transposase</fullName>
    </recommendedName>
</protein>
<evidence type="ECO:0000313" key="2">
    <source>
        <dbReference type="Proteomes" id="UP000738376"/>
    </source>
</evidence>